<dbReference type="GeneID" id="8097464"/>
<keyword evidence="6 8" id="KW-0687">Ribonucleoprotein</keyword>
<dbReference type="Gene3D" id="3.30.190.20">
    <property type="match status" value="1"/>
</dbReference>
<evidence type="ECO:0000256" key="4">
    <source>
        <dbReference type="ARBA" id="ARBA00022884"/>
    </source>
</evidence>
<dbReference type="Gene3D" id="3.40.50.790">
    <property type="match status" value="1"/>
</dbReference>
<dbReference type="InterPro" id="IPR005878">
    <property type="entry name" value="Ribosom_uL1_bac-type"/>
</dbReference>
<comment type="similarity">
    <text evidence="1 8 9">Belongs to the universal ribosomal protein uL1 family.</text>
</comment>
<evidence type="ECO:0000256" key="6">
    <source>
        <dbReference type="ARBA" id="ARBA00023274"/>
    </source>
</evidence>
<organism evidence="10">
    <name type="scientific">Aureoumbra lagunensis</name>
    <dbReference type="NCBI Taxonomy" id="44058"/>
    <lineage>
        <taxon>Eukaryota</taxon>
        <taxon>Sar</taxon>
        <taxon>Stramenopiles</taxon>
        <taxon>Ochrophyta</taxon>
        <taxon>Pelagophyceae</taxon>
        <taxon>Pelagomonadales</taxon>
        <taxon>Aureoumbra</taxon>
    </lineage>
</organism>
<reference evidence="10" key="1">
    <citation type="journal article" date="2010" name="J. Phycol.">
        <title>Analyses of the complete chloroplast genome sequences of two members of the pelagophyceae: Aureococcus anophagefferens CCMP1984 and Aureoumbra lagunensis CCMP1507.</title>
        <authorList>
            <person name="Ong H.C."/>
            <person name="Wilhelm S.W."/>
            <person name="Gobler C.J."/>
            <person name="Bullerjahn G."/>
            <person name="Jacobs M.A."/>
            <person name="McKay J."/>
            <person name="Sims E.H."/>
            <person name="Gillett W.G."/>
            <person name="Zhou Y."/>
            <person name="Haugen E."/>
            <person name="Rocap G."/>
            <person name="Cattolico R.A."/>
        </authorList>
    </citation>
    <scope>NUCLEOTIDE SEQUENCE</scope>
    <source>
        <strain evidence="10">CCMP 1507</strain>
    </source>
</reference>
<dbReference type="PROSITE" id="PS01199">
    <property type="entry name" value="RIBOSOMAL_L1"/>
    <property type="match status" value="1"/>
</dbReference>
<dbReference type="PANTHER" id="PTHR36427:SF3">
    <property type="entry name" value="LARGE RIBOSOMAL SUBUNIT PROTEIN UL1M"/>
    <property type="match status" value="1"/>
</dbReference>
<comment type="function">
    <text evidence="8">Binds directly to 23S rRNA. Might be involved in E site tRNA release.</text>
</comment>
<dbReference type="RefSeq" id="YP_003002251.1">
    <property type="nucleotide sequence ID" value="NC_012903.1"/>
</dbReference>
<keyword evidence="5 8" id="KW-0689">Ribosomal protein</keyword>
<dbReference type="GO" id="GO:0015934">
    <property type="term" value="C:large ribosomal subunit"/>
    <property type="evidence" value="ECO:0007669"/>
    <property type="project" value="InterPro"/>
</dbReference>
<dbReference type="InterPro" id="IPR023673">
    <property type="entry name" value="Ribosomal_uL1_CS"/>
</dbReference>
<accession>C6KJ07</accession>
<dbReference type="AlphaFoldDB" id="C6KJ07"/>
<dbReference type="PIRSF" id="PIRSF002155">
    <property type="entry name" value="Ribosomal_L1"/>
    <property type="match status" value="1"/>
</dbReference>
<dbReference type="SUPFAM" id="SSF56808">
    <property type="entry name" value="Ribosomal protein L1"/>
    <property type="match status" value="1"/>
</dbReference>
<dbReference type="Pfam" id="PF00687">
    <property type="entry name" value="Ribosomal_L1"/>
    <property type="match status" value="1"/>
</dbReference>
<proteinExistence type="inferred from homology"/>
<evidence type="ECO:0000256" key="7">
    <source>
        <dbReference type="ARBA" id="ARBA00035205"/>
    </source>
</evidence>
<keyword evidence="3 8" id="KW-0699">rRNA-binding</keyword>
<dbReference type="FunFam" id="3.40.50.790:FF:000001">
    <property type="entry name" value="50S ribosomal protein L1"/>
    <property type="match status" value="1"/>
</dbReference>
<dbReference type="PANTHER" id="PTHR36427">
    <property type="entry name" value="54S RIBOSOMAL PROTEIN L1, MITOCHONDRIAL"/>
    <property type="match status" value="1"/>
</dbReference>
<dbReference type="InterPro" id="IPR016095">
    <property type="entry name" value="Ribosomal_uL1_3-a/b-sand"/>
</dbReference>
<dbReference type="InterPro" id="IPR028364">
    <property type="entry name" value="Ribosomal_uL1/biogenesis"/>
</dbReference>
<evidence type="ECO:0000256" key="1">
    <source>
        <dbReference type="ARBA" id="ARBA00010531"/>
    </source>
</evidence>
<comment type="subunit">
    <text evidence="2 8">Part of the 50S ribosomal subunit.</text>
</comment>
<dbReference type="HAMAP" id="MF_01318_B">
    <property type="entry name" value="Ribosomal_uL1_B"/>
    <property type="match status" value="1"/>
</dbReference>
<name>C6KJ07_9STRA</name>
<dbReference type="GO" id="GO:0009507">
    <property type="term" value="C:chloroplast"/>
    <property type="evidence" value="ECO:0007669"/>
    <property type="project" value="UniProtKB-SubCell"/>
</dbReference>
<dbReference type="InterPro" id="IPR002143">
    <property type="entry name" value="Ribosomal_uL1"/>
</dbReference>
<evidence type="ECO:0000313" key="10">
    <source>
        <dbReference type="EMBL" id="ACS36963.1"/>
    </source>
</evidence>
<sequence length="230" mass="25070">MKTLSKRSKIARNLILKKTYSIEEGITLLKQTATTKFIESAEAHFCLNIDTKYSDQQLRTTITLPKGTGKSIKVALLVSDDSNNDVLLNEGADLVGSDDLIEDISKGNLNFDLLLTTPDMMPRLTKLGKMLGPRGLMPSTKAGTISTDLVTALKEFKAGKVECRADKTGVVHILFGKTNFLASDLEENFLAIYEAIKQNRPSGVKGKYLKTITICTTMGPGISIDISTLP</sequence>
<evidence type="ECO:0000256" key="8">
    <source>
        <dbReference type="HAMAP-Rule" id="MF_01318"/>
    </source>
</evidence>
<evidence type="ECO:0000256" key="5">
    <source>
        <dbReference type="ARBA" id="ARBA00022980"/>
    </source>
</evidence>
<keyword evidence="4 8" id="KW-0694">RNA-binding</keyword>
<geneLocation type="chloroplast" evidence="10"/>
<dbReference type="CDD" id="cd00403">
    <property type="entry name" value="Ribosomal_L1"/>
    <property type="match status" value="1"/>
</dbReference>
<dbReference type="GO" id="GO:0006412">
    <property type="term" value="P:translation"/>
    <property type="evidence" value="ECO:0007669"/>
    <property type="project" value="UniProtKB-UniRule"/>
</dbReference>
<keyword evidence="10" id="KW-0934">Plastid</keyword>
<dbReference type="GO" id="GO:0019843">
    <property type="term" value="F:rRNA binding"/>
    <property type="evidence" value="ECO:0007669"/>
    <property type="project" value="UniProtKB-UniRule"/>
</dbReference>
<dbReference type="GO" id="GO:0003735">
    <property type="term" value="F:structural constituent of ribosome"/>
    <property type="evidence" value="ECO:0007669"/>
    <property type="project" value="InterPro"/>
</dbReference>
<protein>
    <recommendedName>
        <fullName evidence="7 8">Large ribosomal subunit protein uL1c</fullName>
    </recommendedName>
</protein>
<dbReference type="EMBL" id="GQ231542">
    <property type="protein sequence ID" value="ACS36963.1"/>
    <property type="molecule type" value="Genomic_DNA"/>
</dbReference>
<dbReference type="InterPro" id="IPR023674">
    <property type="entry name" value="Ribosomal_uL1-like"/>
</dbReference>
<gene>
    <name evidence="8 10" type="primary">rpl1</name>
    <name evidence="10" type="ORF">AulaCp075</name>
</gene>
<keyword evidence="10" id="KW-0150">Chloroplast</keyword>
<comment type="subcellular location">
    <subcellularLocation>
        <location evidence="8">Plastid</location>
        <location evidence="8">Chloroplast</location>
    </subcellularLocation>
</comment>
<evidence type="ECO:0000256" key="2">
    <source>
        <dbReference type="ARBA" id="ARBA00011838"/>
    </source>
</evidence>
<dbReference type="NCBIfam" id="TIGR01169">
    <property type="entry name" value="rplA_bact"/>
    <property type="match status" value="1"/>
</dbReference>
<evidence type="ECO:0000256" key="9">
    <source>
        <dbReference type="RuleBase" id="RU000659"/>
    </source>
</evidence>
<evidence type="ECO:0000256" key="3">
    <source>
        <dbReference type="ARBA" id="ARBA00022730"/>
    </source>
</evidence>